<dbReference type="EMBL" id="CM018044">
    <property type="protein sequence ID" value="KAA8529697.1"/>
    <property type="molecule type" value="Genomic_DNA"/>
</dbReference>
<dbReference type="PANTHER" id="PTHR11680">
    <property type="entry name" value="SERINE HYDROXYMETHYLTRANSFERASE"/>
    <property type="match status" value="1"/>
</dbReference>
<dbReference type="GO" id="GO:0019264">
    <property type="term" value="P:glycine biosynthetic process from serine"/>
    <property type="evidence" value="ECO:0007669"/>
    <property type="project" value="TreeGrafter"/>
</dbReference>
<evidence type="ECO:0000256" key="1">
    <source>
        <dbReference type="ARBA" id="ARBA00001528"/>
    </source>
</evidence>
<dbReference type="GO" id="GO:0004372">
    <property type="term" value="F:glycine hydroxymethyltransferase activity"/>
    <property type="evidence" value="ECO:0007669"/>
    <property type="project" value="UniProtKB-EC"/>
</dbReference>
<dbReference type="InterPro" id="IPR039429">
    <property type="entry name" value="SHMT-like_dom"/>
</dbReference>
<sequence>MCLKGKRYNDASSSSSSSKRGSIEQQSMDSRRNAVRAWGNQSLCVADPDVFEIMEKEKMKQFKGIKLIASENFVCQAVMEALGSHLTNKYSEGLPGARYCVGNQYIDEIEMLCWDRALAAFNLDPDNWGQKKLNIKFNGSFCPSDPLHVIASRGFRHLSLLLCPPSTVRHSSTVTTKPSHNRTPTPPHRHAPPLLRRTRSQTRPHHLPQTRPSPHRGHLLRSTRPTRSQNPRPRLRQPPPTPRRPVPLLWLLRRHLLSLRPLLAPS</sequence>
<feature type="compositionally biased region" description="Pro residues" evidence="4">
    <location>
        <begin position="236"/>
        <end position="245"/>
    </location>
</feature>
<dbReference type="UniPathway" id="UPA00193"/>
<dbReference type="Pfam" id="PF00464">
    <property type="entry name" value="SHMT"/>
    <property type="match status" value="1"/>
</dbReference>
<evidence type="ECO:0000259" key="5">
    <source>
        <dbReference type="Pfam" id="PF00464"/>
    </source>
</evidence>
<protein>
    <recommendedName>
        <fullName evidence="5">Serine hydroxymethyltransferase-like domain-containing protein</fullName>
    </recommendedName>
</protein>
<dbReference type="InterPro" id="IPR015421">
    <property type="entry name" value="PyrdxlP-dep_Trfase_major"/>
</dbReference>
<evidence type="ECO:0000313" key="6">
    <source>
        <dbReference type="EMBL" id="KAA8529697.1"/>
    </source>
</evidence>
<dbReference type="InterPro" id="IPR049943">
    <property type="entry name" value="Ser_HO-MeTrfase-like"/>
</dbReference>
<dbReference type="AlphaFoldDB" id="A0A5J5AJN0"/>
<dbReference type="SUPFAM" id="SSF53383">
    <property type="entry name" value="PLP-dependent transferases"/>
    <property type="match status" value="1"/>
</dbReference>
<dbReference type="GO" id="GO:0035999">
    <property type="term" value="P:tetrahydrofolate interconversion"/>
    <property type="evidence" value="ECO:0007669"/>
    <property type="project" value="UniProtKB-UniPathway"/>
</dbReference>
<feature type="region of interest" description="Disordered" evidence="4">
    <location>
        <begin position="1"/>
        <end position="26"/>
    </location>
</feature>
<dbReference type="Gene3D" id="3.40.640.10">
    <property type="entry name" value="Type I PLP-dependent aspartate aminotransferase-like (Major domain)"/>
    <property type="match status" value="1"/>
</dbReference>
<accession>A0A5J5AJN0</accession>
<feature type="compositionally biased region" description="Polar residues" evidence="4">
    <location>
        <begin position="168"/>
        <end position="178"/>
    </location>
</feature>
<proteinExistence type="predicted"/>
<dbReference type="GO" id="GO:0030170">
    <property type="term" value="F:pyridoxal phosphate binding"/>
    <property type="evidence" value="ECO:0007669"/>
    <property type="project" value="TreeGrafter"/>
</dbReference>
<keyword evidence="3" id="KW-0663">Pyridoxal phosphate</keyword>
<feature type="compositionally biased region" description="Basic residues" evidence="4">
    <location>
        <begin position="187"/>
        <end position="221"/>
    </location>
</feature>
<name>A0A5J5AJN0_9ASTE</name>
<gene>
    <name evidence="6" type="ORF">F0562_034203</name>
</gene>
<reference evidence="6 7" key="1">
    <citation type="submission" date="2019-09" db="EMBL/GenBank/DDBJ databases">
        <title>A chromosome-level genome assembly of the Chinese tupelo Nyssa sinensis.</title>
        <authorList>
            <person name="Yang X."/>
            <person name="Kang M."/>
            <person name="Yang Y."/>
            <person name="Xiong H."/>
            <person name="Wang M."/>
            <person name="Zhang Z."/>
            <person name="Wang Z."/>
            <person name="Wu H."/>
            <person name="Ma T."/>
            <person name="Liu J."/>
            <person name="Xi Z."/>
        </authorList>
    </citation>
    <scope>NUCLEOTIDE SEQUENCE [LARGE SCALE GENOMIC DNA]</scope>
    <source>
        <strain evidence="6">J267</strain>
        <tissue evidence="6">Leaf</tissue>
    </source>
</reference>
<feature type="region of interest" description="Disordered" evidence="4">
    <location>
        <begin position="168"/>
        <end position="246"/>
    </location>
</feature>
<comment type="catalytic activity">
    <reaction evidence="1">
        <text>(6R)-5,10-methylene-5,6,7,8-tetrahydrofolate + glycine + H2O = (6S)-5,6,7,8-tetrahydrofolate + L-serine</text>
        <dbReference type="Rhea" id="RHEA:15481"/>
        <dbReference type="ChEBI" id="CHEBI:15377"/>
        <dbReference type="ChEBI" id="CHEBI:15636"/>
        <dbReference type="ChEBI" id="CHEBI:33384"/>
        <dbReference type="ChEBI" id="CHEBI:57305"/>
        <dbReference type="ChEBI" id="CHEBI:57453"/>
        <dbReference type="EC" id="2.1.2.1"/>
    </reaction>
</comment>
<organism evidence="6 7">
    <name type="scientific">Nyssa sinensis</name>
    <dbReference type="NCBI Taxonomy" id="561372"/>
    <lineage>
        <taxon>Eukaryota</taxon>
        <taxon>Viridiplantae</taxon>
        <taxon>Streptophyta</taxon>
        <taxon>Embryophyta</taxon>
        <taxon>Tracheophyta</taxon>
        <taxon>Spermatophyta</taxon>
        <taxon>Magnoliopsida</taxon>
        <taxon>eudicotyledons</taxon>
        <taxon>Gunneridae</taxon>
        <taxon>Pentapetalae</taxon>
        <taxon>asterids</taxon>
        <taxon>Cornales</taxon>
        <taxon>Nyssaceae</taxon>
        <taxon>Nyssa</taxon>
    </lineage>
</organism>
<evidence type="ECO:0000256" key="4">
    <source>
        <dbReference type="SAM" id="MobiDB-lite"/>
    </source>
</evidence>
<comment type="cofactor">
    <cofactor evidence="2">
        <name>pyridoxal 5'-phosphate</name>
        <dbReference type="ChEBI" id="CHEBI:597326"/>
    </cofactor>
</comment>
<evidence type="ECO:0000313" key="7">
    <source>
        <dbReference type="Proteomes" id="UP000325577"/>
    </source>
</evidence>
<dbReference type="GO" id="GO:0005739">
    <property type="term" value="C:mitochondrion"/>
    <property type="evidence" value="ECO:0007669"/>
    <property type="project" value="TreeGrafter"/>
</dbReference>
<feature type="domain" description="Serine hydroxymethyltransferase-like" evidence="5">
    <location>
        <begin position="45"/>
        <end position="130"/>
    </location>
</feature>
<dbReference type="Proteomes" id="UP000325577">
    <property type="component" value="Linkage Group LG20"/>
</dbReference>
<evidence type="ECO:0000256" key="2">
    <source>
        <dbReference type="ARBA" id="ARBA00001933"/>
    </source>
</evidence>
<dbReference type="OrthoDB" id="10265628at2759"/>
<dbReference type="PANTHER" id="PTHR11680:SF7">
    <property type="entry name" value="SERINE HYDROXYMETHYLTRANSFERASE 7"/>
    <property type="match status" value="1"/>
</dbReference>
<dbReference type="InterPro" id="IPR015424">
    <property type="entry name" value="PyrdxlP-dep_Trfase"/>
</dbReference>
<keyword evidence="7" id="KW-1185">Reference proteome</keyword>
<evidence type="ECO:0000256" key="3">
    <source>
        <dbReference type="ARBA" id="ARBA00022898"/>
    </source>
</evidence>